<gene>
    <name evidence="1" type="ORF">GGP41_008490</name>
</gene>
<accession>A0A8H5ZB28</accession>
<comment type="caution">
    <text evidence="1">The sequence shown here is derived from an EMBL/GenBank/DDBJ whole genome shotgun (WGS) entry which is preliminary data.</text>
</comment>
<reference evidence="1" key="1">
    <citation type="submission" date="2019-11" db="EMBL/GenBank/DDBJ databases">
        <title>Bipolaris sorokiniana Genome sequencing.</title>
        <authorList>
            <person name="Wang H."/>
        </authorList>
    </citation>
    <scope>NUCLEOTIDE SEQUENCE</scope>
</reference>
<protein>
    <recommendedName>
        <fullName evidence="3">Transposase Tc1-like domain-containing protein</fullName>
    </recommendedName>
</protein>
<dbReference type="AlphaFoldDB" id="A0A8H5ZB28"/>
<evidence type="ECO:0000313" key="1">
    <source>
        <dbReference type="EMBL" id="KAF5846036.1"/>
    </source>
</evidence>
<proteinExistence type="predicted"/>
<sequence>MAIGPKYFVASRVLHWTLYIRQASTIRRLQSKYNHTTTTADRPRSGQPKILSRQQRKIIWRIARRSLKIDCASLPSKATLHRMLRSLNTVKYRCKKRPKPTPFYALCLSLLTMALGPPHSQVLR</sequence>
<organism evidence="1 2">
    <name type="scientific">Cochliobolus sativus</name>
    <name type="common">Common root rot and spot blotch fungus</name>
    <name type="synonym">Bipolaris sorokiniana</name>
    <dbReference type="NCBI Taxonomy" id="45130"/>
    <lineage>
        <taxon>Eukaryota</taxon>
        <taxon>Fungi</taxon>
        <taxon>Dikarya</taxon>
        <taxon>Ascomycota</taxon>
        <taxon>Pezizomycotina</taxon>
        <taxon>Dothideomycetes</taxon>
        <taxon>Pleosporomycetidae</taxon>
        <taxon>Pleosporales</taxon>
        <taxon>Pleosporineae</taxon>
        <taxon>Pleosporaceae</taxon>
        <taxon>Bipolaris</taxon>
    </lineage>
</organism>
<evidence type="ECO:0008006" key="3">
    <source>
        <dbReference type="Google" id="ProtNLM"/>
    </source>
</evidence>
<dbReference type="Proteomes" id="UP000624244">
    <property type="component" value="Unassembled WGS sequence"/>
</dbReference>
<evidence type="ECO:0000313" key="2">
    <source>
        <dbReference type="Proteomes" id="UP000624244"/>
    </source>
</evidence>
<dbReference type="EMBL" id="WNKQ01000017">
    <property type="protein sequence ID" value="KAF5846036.1"/>
    <property type="molecule type" value="Genomic_DNA"/>
</dbReference>
<name>A0A8H5ZB28_COCSA</name>